<accession>A0A9P6JF45</accession>
<evidence type="ECO:0000256" key="7">
    <source>
        <dbReference type="ARBA" id="ARBA00022989"/>
    </source>
</evidence>
<feature type="transmembrane region" description="Helical" evidence="10">
    <location>
        <begin position="998"/>
        <end position="1019"/>
    </location>
</feature>
<dbReference type="GO" id="GO:0140359">
    <property type="term" value="F:ABC-type transporter activity"/>
    <property type="evidence" value="ECO:0007669"/>
    <property type="project" value="InterPro"/>
</dbReference>
<dbReference type="InterPro" id="IPR003593">
    <property type="entry name" value="AAA+_ATPase"/>
</dbReference>
<dbReference type="InterPro" id="IPR011527">
    <property type="entry name" value="ABC1_TM_dom"/>
</dbReference>
<keyword evidence="2" id="KW-0813">Transport</keyword>
<evidence type="ECO:0000256" key="3">
    <source>
        <dbReference type="ARBA" id="ARBA00022692"/>
    </source>
</evidence>
<keyword evidence="4" id="KW-0677">Repeat</keyword>
<dbReference type="OrthoDB" id="6500128at2759"/>
<keyword evidence="6" id="KW-0067">ATP-binding</keyword>
<comment type="caution">
    <text evidence="13">The sequence shown here is derived from an EMBL/GenBank/DDBJ whole genome shotgun (WGS) entry which is preliminary data.</text>
</comment>
<organism evidence="13 14">
    <name type="scientific">Mortierella alpina</name>
    <name type="common">Oleaginous fungus</name>
    <name type="synonym">Mortierella renispora</name>
    <dbReference type="NCBI Taxonomy" id="64518"/>
    <lineage>
        <taxon>Eukaryota</taxon>
        <taxon>Fungi</taxon>
        <taxon>Fungi incertae sedis</taxon>
        <taxon>Mucoromycota</taxon>
        <taxon>Mortierellomycotina</taxon>
        <taxon>Mortierellomycetes</taxon>
        <taxon>Mortierellales</taxon>
        <taxon>Mortierellaceae</taxon>
        <taxon>Mortierella</taxon>
    </lineage>
</organism>
<dbReference type="Pfam" id="PF00664">
    <property type="entry name" value="ABC_membrane"/>
    <property type="match status" value="2"/>
</dbReference>
<evidence type="ECO:0000256" key="8">
    <source>
        <dbReference type="ARBA" id="ARBA00023136"/>
    </source>
</evidence>
<feature type="transmembrane region" description="Helical" evidence="10">
    <location>
        <begin position="43"/>
        <end position="61"/>
    </location>
</feature>
<feature type="transmembrane region" description="Helical" evidence="10">
    <location>
        <begin position="1145"/>
        <end position="1162"/>
    </location>
</feature>
<dbReference type="FunFam" id="3.40.50.300:FF:000997">
    <property type="entry name" value="Multidrug resistance-associated protein 1"/>
    <property type="match status" value="1"/>
</dbReference>
<proteinExistence type="predicted"/>
<dbReference type="EMBL" id="JAAAHY010000017">
    <property type="protein sequence ID" value="KAF9968528.1"/>
    <property type="molecule type" value="Genomic_DNA"/>
</dbReference>
<feature type="compositionally biased region" description="Low complexity" evidence="9">
    <location>
        <begin position="917"/>
        <end position="932"/>
    </location>
</feature>
<feature type="transmembrane region" description="Helical" evidence="10">
    <location>
        <begin position="81"/>
        <end position="102"/>
    </location>
</feature>
<dbReference type="Pfam" id="PF00005">
    <property type="entry name" value="ABC_tran"/>
    <property type="match status" value="2"/>
</dbReference>
<dbReference type="CDD" id="cd18603">
    <property type="entry name" value="ABC_6TM_MRP1_2_3_6_D2_like"/>
    <property type="match status" value="1"/>
</dbReference>
<name>A0A9P6JF45_MORAP</name>
<dbReference type="InterPro" id="IPR044746">
    <property type="entry name" value="ABCC_6TM_D1"/>
</dbReference>
<feature type="transmembrane region" description="Helical" evidence="10">
    <location>
        <begin position="311"/>
        <end position="328"/>
    </location>
</feature>
<feature type="transmembrane region" description="Helical" evidence="10">
    <location>
        <begin position="568"/>
        <end position="590"/>
    </location>
</feature>
<keyword evidence="5" id="KW-0547">Nucleotide-binding</keyword>
<keyword evidence="7 10" id="KW-1133">Transmembrane helix</keyword>
<feature type="transmembrane region" description="Helical" evidence="10">
    <location>
        <begin position="349"/>
        <end position="371"/>
    </location>
</feature>
<feature type="transmembrane region" description="Helical" evidence="10">
    <location>
        <begin position="114"/>
        <end position="133"/>
    </location>
</feature>
<keyword evidence="14" id="KW-1185">Reference proteome</keyword>
<dbReference type="SUPFAM" id="SSF90123">
    <property type="entry name" value="ABC transporter transmembrane region"/>
    <property type="match status" value="2"/>
</dbReference>
<dbReference type="SUPFAM" id="SSF52540">
    <property type="entry name" value="P-loop containing nucleoside triphosphate hydrolases"/>
    <property type="match status" value="3"/>
</dbReference>
<feature type="transmembrane region" description="Helical" evidence="10">
    <location>
        <begin position="145"/>
        <end position="165"/>
    </location>
</feature>
<feature type="transmembrane region" description="Helical" evidence="10">
    <location>
        <begin position="434"/>
        <end position="460"/>
    </location>
</feature>
<feature type="transmembrane region" description="Helical" evidence="10">
    <location>
        <begin position="531"/>
        <end position="556"/>
    </location>
</feature>
<keyword evidence="8 10" id="KW-0472">Membrane</keyword>
<dbReference type="Gene3D" id="1.20.1560.10">
    <property type="entry name" value="ABC transporter type 1, transmembrane domain"/>
    <property type="match status" value="2"/>
</dbReference>
<dbReference type="InterPro" id="IPR017871">
    <property type="entry name" value="ABC_transporter-like_CS"/>
</dbReference>
<dbReference type="GO" id="GO:0016887">
    <property type="term" value="F:ATP hydrolysis activity"/>
    <property type="evidence" value="ECO:0007669"/>
    <property type="project" value="InterPro"/>
</dbReference>
<evidence type="ECO:0000256" key="9">
    <source>
        <dbReference type="SAM" id="MobiDB-lite"/>
    </source>
</evidence>
<feature type="domain" description="ABC transmembrane type-1" evidence="12">
    <location>
        <begin position="301"/>
        <end position="595"/>
    </location>
</feature>
<dbReference type="CDD" id="cd03244">
    <property type="entry name" value="ABCC_MRP_domain2"/>
    <property type="match status" value="1"/>
</dbReference>
<comment type="subcellular location">
    <subcellularLocation>
        <location evidence="1">Vacuole membrane</location>
        <topology evidence="1">Multi-pass membrane protein</topology>
    </subcellularLocation>
</comment>
<feature type="domain" description="ABC transporter" evidence="11">
    <location>
        <begin position="665"/>
        <end position="889"/>
    </location>
</feature>
<keyword evidence="3 10" id="KW-0812">Transmembrane</keyword>
<feature type="transmembrane region" description="Helical" evidence="10">
    <location>
        <begin position="180"/>
        <end position="199"/>
    </location>
</feature>
<evidence type="ECO:0000313" key="14">
    <source>
        <dbReference type="Proteomes" id="UP000738359"/>
    </source>
</evidence>
<dbReference type="FunFam" id="1.20.1560.10:FF:000006">
    <property type="entry name" value="ATP-binding cassette, sub-family C (CFTR/MRP), member 9"/>
    <property type="match status" value="1"/>
</dbReference>
<dbReference type="PROSITE" id="PS00211">
    <property type="entry name" value="ABC_TRANSPORTER_1"/>
    <property type="match status" value="2"/>
</dbReference>
<feature type="domain" description="ABC transmembrane type-1" evidence="12">
    <location>
        <begin position="999"/>
        <end position="1284"/>
    </location>
</feature>
<evidence type="ECO:0000256" key="6">
    <source>
        <dbReference type="ARBA" id="ARBA00022840"/>
    </source>
</evidence>
<evidence type="ECO:0000256" key="5">
    <source>
        <dbReference type="ARBA" id="ARBA00022741"/>
    </source>
</evidence>
<evidence type="ECO:0000256" key="1">
    <source>
        <dbReference type="ARBA" id="ARBA00004128"/>
    </source>
</evidence>
<feature type="domain" description="ABC transporter" evidence="11">
    <location>
        <begin position="1321"/>
        <end position="1586"/>
    </location>
</feature>
<dbReference type="PANTHER" id="PTHR24223">
    <property type="entry name" value="ATP-BINDING CASSETTE SUB-FAMILY C"/>
    <property type="match status" value="1"/>
</dbReference>
<dbReference type="PROSITE" id="PS50893">
    <property type="entry name" value="ABC_TRANSPORTER_2"/>
    <property type="match status" value="2"/>
</dbReference>
<dbReference type="InterPro" id="IPR050173">
    <property type="entry name" value="ABC_transporter_C-like"/>
</dbReference>
<evidence type="ECO:0000259" key="11">
    <source>
        <dbReference type="PROSITE" id="PS50893"/>
    </source>
</evidence>
<evidence type="ECO:0000256" key="10">
    <source>
        <dbReference type="SAM" id="Phobius"/>
    </source>
</evidence>
<dbReference type="FunFam" id="3.40.50.300:FF:000163">
    <property type="entry name" value="Multidrug resistance-associated protein member 4"/>
    <property type="match status" value="1"/>
</dbReference>
<dbReference type="InterPro" id="IPR036640">
    <property type="entry name" value="ABC1_TM_sf"/>
</dbReference>
<dbReference type="PROSITE" id="PS50929">
    <property type="entry name" value="ABC_TM1F"/>
    <property type="match status" value="2"/>
</dbReference>
<evidence type="ECO:0000259" key="12">
    <source>
        <dbReference type="PROSITE" id="PS50929"/>
    </source>
</evidence>
<evidence type="ECO:0000256" key="2">
    <source>
        <dbReference type="ARBA" id="ARBA00022448"/>
    </source>
</evidence>
<dbReference type="InterPro" id="IPR027417">
    <property type="entry name" value="P-loop_NTPase"/>
</dbReference>
<dbReference type="GO" id="GO:0005524">
    <property type="term" value="F:ATP binding"/>
    <property type="evidence" value="ECO:0007669"/>
    <property type="project" value="UniProtKB-KW"/>
</dbReference>
<dbReference type="PANTHER" id="PTHR24223:SF443">
    <property type="entry name" value="MULTIDRUG-RESISTANCE LIKE PROTEIN 1, ISOFORM I"/>
    <property type="match status" value="1"/>
</dbReference>
<dbReference type="Proteomes" id="UP000738359">
    <property type="component" value="Unassembled WGS sequence"/>
</dbReference>
<dbReference type="InterPro" id="IPR003439">
    <property type="entry name" value="ABC_transporter-like_ATP-bd"/>
</dbReference>
<dbReference type="FunFam" id="1.20.1560.10:FF:000010">
    <property type="entry name" value="Multidrug resistance-associated ABC transporter"/>
    <property type="match status" value="1"/>
</dbReference>
<feature type="region of interest" description="Disordered" evidence="9">
    <location>
        <begin position="917"/>
        <end position="944"/>
    </location>
</feature>
<evidence type="ECO:0000313" key="13">
    <source>
        <dbReference type="EMBL" id="KAF9968528.1"/>
    </source>
</evidence>
<evidence type="ECO:0000256" key="4">
    <source>
        <dbReference type="ARBA" id="ARBA00022737"/>
    </source>
</evidence>
<gene>
    <name evidence="13" type="ORF">BGZ70_002765</name>
</gene>
<dbReference type="SMART" id="SM00382">
    <property type="entry name" value="AAA"/>
    <property type="match status" value="2"/>
</dbReference>
<feature type="transmembrane region" description="Helical" evidence="10">
    <location>
        <begin position="1039"/>
        <end position="1063"/>
    </location>
</feature>
<protein>
    <submittedName>
        <fullName evidence="13">Uncharacterized protein</fullName>
    </submittedName>
</protein>
<sequence>MPADPFIWNHTPVSHRSLDLRSIEPEPYHDPIKVWIEFLLNHGGYLTLLGVPSAIALIAFAGRIRLLKRHRMPHDYGRTGWIYWPSQAFIALACLILVSSLLTSFGSSMPSDGFTAGIALMLLAWLTAMPLNTLEHRYGTRSSDFLFGFYVITLAIGAISLFILSDDLPEHEQSTYSRRFWHVCYFVASIAVAFFFEAFPRSNMRVQRLRREKENLSNYQQANLFSRLSYHYFQDIVSLGAKRPLTGNDLANTTPVWLSTHDNYELLSATWEENRARAAWKHKQPSLLWTVLYTYRRAITVAMLIRLAGYVFLYTPPTLFGHLLRFIGEYSNAIRDGRDPPSQKTGFMIASLMMTFTIATTFVLCNTFQLYSDLGLQARAATIALVYRKSLRLSPAARNKSTLGEITNHMAIDAEKWVEASIFMPMLITVPFELIIAVYLLYGLLGWSLVAGLAVFAILVPIQTKMAGFLNGYQDDQLKWMDSRLRLMTEILTSIRIVKLYNWEQPFRKKIDDLRTKEMLALKGLATIRSLLTIVFSSVTLLMALVTFWVYAYLGGPNWTPGKLTSEIVFVSITLFGILNQPLGLVAHMISKTIAVSVAMKRIDKYLMLEEIDTTIVQRYSRQPQGPTSGHNGSKALAVDVQQGTFAWEKQQEAAVSNTAAALGERQPLLAATEPSPIKPILSNITLRIPDGHLTAIAGRIGQGKSSLLSAIMGEMYKLHGTVTVYGDLAYVPQQAWIINATVRDNILFGKPYDQKKYDNLIFACGLQPDLEMLSAGDLTEIGERGINLSGGQKQRVSLARAAYQDADIYLLDDPLSAVDAHVDQHLWTHLIGPDGLLKDKTRLLVTHGIHHLENVDQIVVLKDGIISETGEYQQLMKARGAFYQLISDYSVSKKKKKSGSSKHHLRDLLVGRKDTVSPSDAVASSSSSVHNSESDGEASERNTVVGDVAVKSGANAASDDDYNDDDGELIADEKMEEGKVGWKIVQIYAKAVSYKNVAICLLSFVLAQSCHISTNFWLRYWITDMEEREREGQEGRPTSYYLTGYGVLVVLYMFFDVIVNYFTEVVCGIRASNVLYDRLLTRVLRLPMSFFDTTPMGRIVNRFSSDMNAIDAQLPEEWNDLFAFTSIIAGTLFVMAYSTPAFLIAIPPIAFTYIWIQDYFVKSSGSLKRLISVSRSPLYQQFSETLTGLSTIRVMKGLKDQFIRENEVRGDLIVNRLNAFQFDNRWLQIRLEALGGMTIFTSASLAVLNAGRLDPSIVGLALSYALNMVRMIGWLVRTFSQVQCLLVSVERVDEYSERPMEAPAETGARLPPNWPDQGRVVFKNYSARYREGLDLVVKDVSFAVQPSEKVGIVGRTGAGKSSLTLALFRIIEAADSYWARASDPSFAEKKQLEDAAALYSEVNGGGGSIEIDGIDISTLGLDALRQHLSIIPQDPTLFAGTVRHNLDPFETQSDKDLWEALERAHLKDHISTLPGGLSFEVAQNGENFSVGQRALICLARALLRKTKVLILDEATAAVDVETDDLIQKTLRREFKDRTVLTIAHRIKTVMDSDKILVLEKGRVQEFEAPKVLLQKHDSLFYQLAEQAGEVDGHEHAHKQ</sequence>
<dbReference type="Gene3D" id="3.40.50.300">
    <property type="entry name" value="P-loop containing nucleotide triphosphate hydrolases"/>
    <property type="match status" value="2"/>
</dbReference>
<dbReference type="CDD" id="cd03250">
    <property type="entry name" value="ABCC_MRP_domain1"/>
    <property type="match status" value="1"/>
</dbReference>
<dbReference type="GO" id="GO:0000329">
    <property type="term" value="C:fungal-type vacuole membrane"/>
    <property type="evidence" value="ECO:0007669"/>
    <property type="project" value="UniProtKB-ARBA"/>
</dbReference>
<reference evidence="13" key="1">
    <citation type="journal article" date="2020" name="Fungal Divers.">
        <title>Resolving the Mortierellaceae phylogeny through synthesis of multi-gene phylogenetics and phylogenomics.</title>
        <authorList>
            <person name="Vandepol N."/>
            <person name="Liber J."/>
            <person name="Desiro A."/>
            <person name="Na H."/>
            <person name="Kennedy M."/>
            <person name="Barry K."/>
            <person name="Grigoriev I.V."/>
            <person name="Miller A.N."/>
            <person name="O'Donnell K."/>
            <person name="Stajich J.E."/>
            <person name="Bonito G."/>
        </authorList>
    </citation>
    <scope>NUCLEOTIDE SEQUENCE</scope>
    <source>
        <strain evidence="13">CK1249</strain>
    </source>
</reference>
<dbReference type="CDD" id="cd18579">
    <property type="entry name" value="ABC_6TM_ABCC_D1"/>
    <property type="match status" value="1"/>
</dbReference>